<feature type="transmembrane region" description="Helical" evidence="5">
    <location>
        <begin position="357"/>
        <end position="376"/>
    </location>
</feature>
<feature type="transmembrane region" description="Helical" evidence="5">
    <location>
        <begin position="239"/>
        <end position="260"/>
    </location>
</feature>
<feature type="transmembrane region" description="Helical" evidence="5">
    <location>
        <begin position="272"/>
        <end position="290"/>
    </location>
</feature>
<dbReference type="Pfam" id="PF07690">
    <property type="entry name" value="MFS_1"/>
    <property type="match status" value="1"/>
</dbReference>
<organism evidence="7 8">
    <name type="scientific">Devosia albogilva</name>
    <dbReference type="NCBI Taxonomy" id="429726"/>
    <lineage>
        <taxon>Bacteria</taxon>
        <taxon>Pseudomonadati</taxon>
        <taxon>Pseudomonadota</taxon>
        <taxon>Alphaproteobacteria</taxon>
        <taxon>Hyphomicrobiales</taxon>
        <taxon>Devosiaceae</taxon>
        <taxon>Devosia</taxon>
    </lineage>
</organism>
<feature type="transmembrane region" description="Helical" evidence="5">
    <location>
        <begin position="138"/>
        <end position="156"/>
    </location>
</feature>
<feature type="transmembrane region" description="Helical" evidence="5">
    <location>
        <begin position="75"/>
        <end position="93"/>
    </location>
</feature>
<keyword evidence="3 5" id="KW-1133">Transmembrane helix</keyword>
<name>A0ABW5QKQ7_9HYPH</name>
<dbReference type="Gene3D" id="1.20.1250.20">
    <property type="entry name" value="MFS general substrate transporter like domains"/>
    <property type="match status" value="1"/>
</dbReference>
<keyword evidence="2 5" id="KW-0812">Transmembrane</keyword>
<evidence type="ECO:0000313" key="7">
    <source>
        <dbReference type="EMBL" id="MFD2648046.1"/>
    </source>
</evidence>
<evidence type="ECO:0000313" key="8">
    <source>
        <dbReference type="Proteomes" id="UP001597521"/>
    </source>
</evidence>
<feature type="transmembrane region" description="Helical" evidence="5">
    <location>
        <begin position="327"/>
        <end position="345"/>
    </location>
</feature>
<proteinExistence type="predicted"/>
<keyword evidence="4 5" id="KW-0472">Membrane</keyword>
<sequence>MKIGLDLPPQIRVFAAFFIYSFCMGSLYPRIPAIQQAMGVGEGALGLALIGPGVGTILSLTFAGPILERIGYRRVLVGGIPLLSALYALAVWAPNPLTLFLLLIPVGLTIGCIEIIINLEADRVEHAIGRRIMSRAHAFWSFGFFFAGLAGAFIAQSGVSPQMHLLAMVPVVGAATWLVLGRYRPAPHRAGGSTEAAPRFAAPTLAILMLVSVCLSAMVMEGAGIDWSAIYMRDEFDAAPFWAGFAVALVAGSQAVARFFADGFVERFSPVVVARALLVILGAGVVLVFAAPSFALAYVGLALIGVGSSALFPLAMSAAAQRTDRPAAVNVAALAQISFVAFLVGPPLLGYVAEHFGIRWTFGVGLPLVILSLLTSHALKPRAAMREVPAE</sequence>
<evidence type="ECO:0000256" key="2">
    <source>
        <dbReference type="ARBA" id="ARBA00022692"/>
    </source>
</evidence>
<feature type="transmembrane region" description="Helical" evidence="5">
    <location>
        <begin position="99"/>
        <end position="117"/>
    </location>
</feature>
<dbReference type="SUPFAM" id="SSF103473">
    <property type="entry name" value="MFS general substrate transporter"/>
    <property type="match status" value="1"/>
</dbReference>
<dbReference type="InterPro" id="IPR051788">
    <property type="entry name" value="MFS_Transporter"/>
</dbReference>
<protein>
    <submittedName>
        <fullName evidence="7">MFS transporter</fullName>
    </submittedName>
</protein>
<dbReference type="RefSeq" id="WP_386833115.1">
    <property type="nucleotide sequence ID" value="NZ_JBHUNP010000001.1"/>
</dbReference>
<feature type="transmembrane region" description="Helical" evidence="5">
    <location>
        <begin position="12"/>
        <end position="31"/>
    </location>
</feature>
<evidence type="ECO:0000256" key="5">
    <source>
        <dbReference type="SAM" id="Phobius"/>
    </source>
</evidence>
<feature type="transmembrane region" description="Helical" evidence="5">
    <location>
        <begin position="296"/>
        <end position="315"/>
    </location>
</feature>
<dbReference type="Proteomes" id="UP001597521">
    <property type="component" value="Unassembled WGS sequence"/>
</dbReference>
<evidence type="ECO:0000256" key="4">
    <source>
        <dbReference type="ARBA" id="ARBA00023136"/>
    </source>
</evidence>
<gene>
    <name evidence="7" type="ORF">ACFSX5_09610</name>
</gene>
<evidence type="ECO:0000256" key="3">
    <source>
        <dbReference type="ARBA" id="ARBA00022989"/>
    </source>
</evidence>
<dbReference type="EMBL" id="JBHUNP010000001">
    <property type="protein sequence ID" value="MFD2648046.1"/>
    <property type="molecule type" value="Genomic_DNA"/>
</dbReference>
<feature type="transmembrane region" description="Helical" evidence="5">
    <location>
        <begin position="43"/>
        <end position="63"/>
    </location>
</feature>
<evidence type="ECO:0000256" key="1">
    <source>
        <dbReference type="ARBA" id="ARBA00004141"/>
    </source>
</evidence>
<evidence type="ECO:0000259" key="6">
    <source>
        <dbReference type="PROSITE" id="PS50850"/>
    </source>
</evidence>
<reference evidence="8" key="1">
    <citation type="journal article" date="2019" name="Int. J. Syst. Evol. Microbiol.">
        <title>The Global Catalogue of Microorganisms (GCM) 10K type strain sequencing project: providing services to taxonomists for standard genome sequencing and annotation.</title>
        <authorList>
            <consortium name="The Broad Institute Genomics Platform"/>
            <consortium name="The Broad Institute Genome Sequencing Center for Infectious Disease"/>
            <person name="Wu L."/>
            <person name="Ma J."/>
        </authorList>
    </citation>
    <scope>NUCLEOTIDE SEQUENCE [LARGE SCALE GENOMIC DNA]</scope>
    <source>
        <strain evidence="8">CCM 7427</strain>
    </source>
</reference>
<feature type="transmembrane region" description="Helical" evidence="5">
    <location>
        <begin position="162"/>
        <end position="180"/>
    </location>
</feature>
<dbReference type="PROSITE" id="PS50850">
    <property type="entry name" value="MFS"/>
    <property type="match status" value="1"/>
</dbReference>
<dbReference type="InterPro" id="IPR020846">
    <property type="entry name" value="MFS_dom"/>
</dbReference>
<dbReference type="InterPro" id="IPR011701">
    <property type="entry name" value="MFS"/>
</dbReference>
<dbReference type="InterPro" id="IPR036259">
    <property type="entry name" value="MFS_trans_sf"/>
</dbReference>
<comment type="caution">
    <text evidence="7">The sequence shown here is derived from an EMBL/GenBank/DDBJ whole genome shotgun (WGS) entry which is preliminary data.</text>
</comment>
<feature type="domain" description="Major facilitator superfamily (MFS) profile" evidence="6">
    <location>
        <begin position="9"/>
        <end position="384"/>
    </location>
</feature>
<accession>A0ABW5QKQ7</accession>
<dbReference type="PANTHER" id="PTHR23514">
    <property type="entry name" value="BYPASS OF STOP CODON PROTEIN 6"/>
    <property type="match status" value="1"/>
</dbReference>
<dbReference type="CDD" id="cd17393">
    <property type="entry name" value="MFS_MosC_like"/>
    <property type="match status" value="1"/>
</dbReference>
<comment type="subcellular location">
    <subcellularLocation>
        <location evidence="1">Membrane</location>
        <topology evidence="1">Multi-pass membrane protein</topology>
    </subcellularLocation>
</comment>
<dbReference type="PANTHER" id="PTHR23514:SF13">
    <property type="entry name" value="INNER MEMBRANE PROTEIN YBJJ"/>
    <property type="match status" value="1"/>
</dbReference>
<keyword evidence="8" id="KW-1185">Reference proteome</keyword>
<feature type="transmembrane region" description="Helical" evidence="5">
    <location>
        <begin position="200"/>
        <end position="219"/>
    </location>
</feature>